<dbReference type="OrthoDB" id="5509947at2"/>
<dbReference type="Gene3D" id="3.40.50.1220">
    <property type="entry name" value="TPP-binding domain"/>
    <property type="match status" value="1"/>
</dbReference>
<dbReference type="InterPro" id="IPR029035">
    <property type="entry name" value="DHS-like_NAD/FAD-binding_dom"/>
</dbReference>
<evidence type="ECO:0000313" key="2">
    <source>
        <dbReference type="Proteomes" id="UP000246050"/>
    </source>
</evidence>
<dbReference type="RefSeq" id="WP_109804071.1">
    <property type="nucleotide sequence ID" value="NZ_QGKS01000307.1"/>
</dbReference>
<name>A0A317DC00_9ACTN</name>
<proteinExistence type="predicted"/>
<dbReference type="AlphaFoldDB" id="A0A317DC00"/>
<gene>
    <name evidence="1" type="ORF">DKT69_25670</name>
</gene>
<sequence length="174" mass="18821">MWIREVDIPAVLVNEFRAGNLVLFVGAGASVDPPARLPSFVGLTRQIAVDARQDFDEAELQRHPDVLLGRIEDRAVDVHHIIKTIIGDAASEPNDLHRAIARIAASGSPVRIVTTNYDLHLSAALRDLGATFPEYRGPAVPMGDDFDGIVYLHGDLTQESRHLIATEGTSGAPT</sequence>
<accession>A0A317DC00</accession>
<comment type="caution">
    <text evidence="1">The sequence shown here is derived from an EMBL/GenBank/DDBJ whole genome shotgun (WGS) entry which is preliminary data.</text>
</comment>
<dbReference type="SUPFAM" id="SSF52467">
    <property type="entry name" value="DHS-like NAD/FAD-binding domain"/>
    <property type="match status" value="1"/>
</dbReference>
<evidence type="ECO:0008006" key="3">
    <source>
        <dbReference type="Google" id="ProtNLM"/>
    </source>
</evidence>
<organism evidence="1 2">
    <name type="scientific">Micromonospora sicca</name>
    <dbReference type="NCBI Taxonomy" id="2202420"/>
    <lineage>
        <taxon>Bacteria</taxon>
        <taxon>Bacillati</taxon>
        <taxon>Actinomycetota</taxon>
        <taxon>Actinomycetes</taxon>
        <taxon>Micromonosporales</taxon>
        <taxon>Micromonosporaceae</taxon>
        <taxon>Micromonospora</taxon>
    </lineage>
</organism>
<protein>
    <recommendedName>
        <fullName evidence="3">SIR2-like domain-containing protein</fullName>
    </recommendedName>
</protein>
<dbReference type="EMBL" id="QGKS01000307">
    <property type="protein sequence ID" value="PWR11822.1"/>
    <property type="molecule type" value="Genomic_DNA"/>
</dbReference>
<dbReference type="Proteomes" id="UP000246050">
    <property type="component" value="Unassembled WGS sequence"/>
</dbReference>
<evidence type="ECO:0000313" key="1">
    <source>
        <dbReference type="EMBL" id="PWR11822.1"/>
    </source>
</evidence>
<reference evidence="1 2" key="1">
    <citation type="submission" date="2018-05" db="EMBL/GenBank/DDBJ databases">
        <title>Micromonosporas from Atacama Desert.</title>
        <authorList>
            <person name="Carro L."/>
            <person name="Golinska P."/>
            <person name="Klenk H.-P."/>
            <person name="Goodfellow M."/>
        </authorList>
    </citation>
    <scope>NUCLEOTIDE SEQUENCE [LARGE SCALE GENOMIC DNA]</scope>
    <source>
        <strain evidence="1 2">4G51</strain>
    </source>
</reference>